<evidence type="ECO:0000256" key="1">
    <source>
        <dbReference type="PROSITE-ProRule" id="PRU00285"/>
    </source>
</evidence>
<organism evidence="4 5">
    <name type="scientific">Nitrososphaera gargensis (strain Ga9.2)</name>
    <dbReference type="NCBI Taxonomy" id="1237085"/>
    <lineage>
        <taxon>Archaea</taxon>
        <taxon>Nitrososphaerota</taxon>
        <taxon>Nitrososphaeria</taxon>
        <taxon>Nitrososphaerales</taxon>
        <taxon>Nitrososphaeraceae</taxon>
        <taxon>Nitrososphaera</taxon>
    </lineage>
</organism>
<gene>
    <name evidence="4" type="primary">hsp20</name>
    <name evidence="4" type="ordered locus">Ngar_c18240</name>
</gene>
<name>K0IKA3_NITGG</name>
<protein>
    <submittedName>
        <fullName evidence="4">Heat shock protein Hsp20</fullName>
    </submittedName>
</protein>
<dbReference type="KEGG" id="nga:Ngar_c18240"/>
<dbReference type="SUPFAM" id="SSF49764">
    <property type="entry name" value="HSP20-like chaperones"/>
    <property type="match status" value="1"/>
</dbReference>
<dbReference type="InParanoid" id="K0IKA3"/>
<evidence type="ECO:0000313" key="5">
    <source>
        <dbReference type="Proteomes" id="UP000008037"/>
    </source>
</evidence>
<dbReference type="AlphaFoldDB" id="K0IKA3"/>
<dbReference type="Pfam" id="PF00011">
    <property type="entry name" value="HSP20"/>
    <property type="match status" value="1"/>
</dbReference>
<dbReference type="OrthoDB" id="198277at2157"/>
<dbReference type="InterPro" id="IPR008978">
    <property type="entry name" value="HSP20-like_chaperone"/>
</dbReference>
<proteinExistence type="inferred from homology"/>
<evidence type="ECO:0000259" key="3">
    <source>
        <dbReference type="PROSITE" id="PS01031"/>
    </source>
</evidence>
<dbReference type="NCBIfam" id="NF041799">
    <property type="entry name" value="Hsp14"/>
    <property type="match status" value="1"/>
</dbReference>
<reference evidence="4 5" key="1">
    <citation type="journal article" date="2012" name="Environ. Microbiol.">
        <title>The genome of the ammonia-oxidizing Candidatus Nitrososphaera gargensis: insights into metabolic versatility and environmental adaptations.</title>
        <authorList>
            <person name="Spang A."/>
            <person name="Poehlein A."/>
            <person name="Offre P."/>
            <person name="Zumbragel S."/>
            <person name="Haider S."/>
            <person name="Rychlik N."/>
            <person name="Nowka B."/>
            <person name="Schmeisser C."/>
            <person name="Lebedeva E.V."/>
            <person name="Rattei T."/>
            <person name="Bohm C."/>
            <person name="Schmid M."/>
            <person name="Galushko A."/>
            <person name="Hatzenpichler R."/>
            <person name="Weinmaier T."/>
            <person name="Daniel R."/>
            <person name="Schleper C."/>
            <person name="Spieck E."/>
            <person name="Streit W."/>
            <person name="Wagner M."/>
        </authorList>
    </citation>
    <scope>NUCLEOTIDE SEQUENCE [LARGE SCALE GENOMIC DNA]</scope>
    <source>
        <strain evidence="5">Ga9.2</strain>
    </source>
</reference>
<dbReference type="HOGENOM" id="CLU_046737_9_5_2"/>
<keyword evidence="4" id="KW-0346">Stress response</keyword>
<dbReference type="CDD" id="cd06464">
    <property type="entry name" value="ACD_sHsps-like"/>
    <property type="match status" value="1"/>
</dbReference>
<feature type="domain" description="SHSP" evidence="3">
    <location>
        <begin position="21"/>
        <end position="134"/>
    </location>
</feature>
<comment type="similarity">
    <text evidence="1 2">Belongs to the small heat shock protein (HSP20) family.</text>
</comment>
<sequence length="134" mass="15268">MGIVEYTVRELFRELDKRTQEFYEYVMPAVDMYEDGNDLVVDVDLPGFRKEDISIRIVDGNILSIKATKKRAPPTAEEPLGPIHYRQRPVQIDKRIVLPISTRDAERVTGTAKYENGVVTLRIPIPKATVVPIT</sequence>
<keyword evidence="5" id="KW-1185">Reference proteome</keyword>
<dbReference type="Gene3D" id="2.60.40.790">
    <property type="match status" value="1"/>
</dbReference>
<accession>K0IKA3</accession>
<evidence type="ECO:0000256" key="2">
    <source>
        <dbReference type="RuleBase" id="RU003616"/>
    </source>
</evidence>
<dbReference type="PROSITE" id="PS01031">
    <property type="entry name" value="SHSP"/>
    <property type="match status" value="1"/>
</dbReference>
<dbReference type="Proteomes" id="UP000008037">
    <property type="component" value="Chromosome"/>
</dbReference>
<dbReference type="EMBL" id="CP002408">
    <property type="protein sequence ID" value="AFU58757.1"/>
    <property type="molecule type" value="Genomic_DNA"/>
</dbReference>
<evidence type="ECO:0000313" key="4">
    <source>
        <dbReference type="EMBL" id="AFU58757.1"/>
    </source>
</evidence>
<dbReference type="STRING" id="1237085.Ngar_c18240"/>
<dbReference type="InterPro" id="IPR002068">
    <property type="entry name" value="A-crystallin/Hsp20_dom"/>
</dbReference>